<dbReference type="PROSITE" id="PS00518">
    <property type="entry name" value="ZF_RING_1"/>
    <property type="match status" value="1"/>
</dbReference>
<dbReference type="InterPro" id="IPR002867">
    <property type="entry name" value="IBR_dom"/>
</dbReference>
<dbReference type="Proteomes" id="UP001642360">
    <property type="component" value="Unassembled WGS sequence"/>
</dbReference>
<comment type="similarity">
    <text evidence="4">Belongs to the RBR family. Ariadne subfamily.</text>
</comment>
<dbReference type="CDD" id="cd22582">
    <property type="entry name" value="BRcat_RBR_unk"/>
    <property type="match status" value="1"/>
</dbReference>
<dbReference type="InterPro" id="IPR013083">
    <property type="entry name" value="Znf_RING/FYVE/PHD"/>
</dbReference>
<keyword evidence="6" id="KW-0808">Transferase</keyword>
<dbReference type="InterPro" id="IPR017907">
    <property type="entry name" value="Znf_RING_CS"/>
</dbReference>
<accession>A0ABC8SQX6</accession>
<dbReference type="FunFam" id="3.30.40.10:FF:000230">
    <property type="entry name" value="RBR-type E3 ubiquitin transferase"/>
    <property type="match status" value="1"/>
</dbReference>
<evidence type="ECO:0000313" key="17">
    <source>
        <dbReference type="EMBL" id="CAK9159263.1"/>
    </source>
</evidence>
<evidence type="ECO:0000256" key="13">
    <source>
        <dbReference type="SAM" id="MobiDB-lite"/>
    </source>
</evidence>
<evidence type="ECO:0000259" key="16">
    <source>
        <dbReference type="PROSITE" id="PS51873"/>
    </source>
</evidence>
<evidence type="ECO:0000256" key="10">
    <source>
        <dbReference type="ARBA" id="ARBA00022786"/>
    </source>
</evidence>
<evidence type="ECO:0000256" key="5">
    <source>
        <dbReference type="ARBA" id="ARBA00012251"/>
    </source>
</evidence>
<dbReference type="Pfam" id="PF01485">
    <property type="entry name" value="IBR"/>
    <property type="match status" value="1"/>
</dbReference>
<dbReference type="EC" id="2.3.2.31" evidence="5"/>
<comment type="function">
    <text evidence="3">Might act as an E3 ubiquitin-protein ligase, or as part of E3 complex, which accepts ubiquitin from specific E2 ubiquitin-conjugating enzymes and then transfers it to substrates.</text>
</comment>
<keyword evidence="14" id="KW-1133">Transmembrane helix</keyword>
<proteinExistence type="inferred from homology"/>
<keyword evidence="10" id="KW-0833">Ubl conjugation pathway</keyword>
<sequence>MNKNKNKNKMGSEASPVEIVNIADDDNNGDDDEISLLYATPISVSLKKGTTPKIAISVEEYSDDRDLWLAIMASLSRLPKPSTSSNTRPKRERIIDLSRDYPNDDEVEVQVLDSFPPPFPRIRKPFRGRPYISEPGQSSNSKPDDRDIIIPPFVCEICTDPKPYSDSFFIPGCTHRYCSECMVKYVGSKLEENICQIHCPVSGCEGLLEPENCRSILPQHVFDRWGKALCEAVIVVSEKLYCPYKDCSALMIHERGGNGEVITQSECPNCWRLFCAECKVEWHWGIVCSEFQKLNKDEREKEDIMLMNLAKAKKWMRCPKCKFYVDKSQVAGTGSWPGIPDVIYLGYFVLAFSILLLVTYEFQAHANWSLGEGGGDHHGNVDGLFGWMLHDAHRQVSTPVSRQIAIPGL</sequence>
<dbReference type="EMBL" id="CAUOFW020003325">
    <property type="protein sequence ID" value="CAK9159263.1"/>
    <property type="molecule type" value="Genomic_DNA"/>
</dbReference>
<comment type="catalytic activity">
    <reaction evidence="1">
        <text>[E2 ubiquitin-conjugating enzyme]-S-ubiquitinyl-L-cysteine + [acceptor protein]-L-lysine = [E2 ubiquitin-conjugating enzyme]-L-cysteine + [acceptor protein]-N(6)-ubiquitinyl-L-lysine.</text>
        <dbReference type="EC" id="2.3.2.31"/>
    </reaction>
</comment>
<feature type="region of interest" description="Disordered" evidence="13">
    <location>
        <begin position="125"/>
        <end position="146"/>
    </location>
</feature>
<gene>
    <name evidence="17" type="ORF">ILEXP_LOCUS27958</name>
</gene>
<dbReference type="PROSITE" id="PS50089">
    <property type="entry name" value="ZF_RING_2"/>
    <property type="match status" value="1"/>
</dbReference>
<keyword evidence="11" id="KW-0862">Zinc</keyword>
<evidence type="ECO:0000256" key="11">
    <source>
        <dbReference type="ARBA" id="ARBA00022833"/>
    </source>
</evidence>
<keyword evidence="8" id="KW-0677">Repeat</keyword>
<dbReference type="SUPFAM" id="SSF57850">
    <property type="entry name" value="RING/U-box"/>
    <property type="match status" value="2"/>
</dbReference>
<dbReference type="PANTHER" id="PTHR11685">
    <property type="entry name" value="RBR FAMILY RING FINGER AND IBR DOMAIN-CONTAINING"/>
    <property type="match status" value="1"/>
</dbReference>
<evidence type="ECO:0000313" key="18">
    <source>
        <dbReference type="Proteomes" id="UP001642360"/>
    </source>
</evidence>
<comment type="caution">
    <text evidence="17">The sequence shown here is derived from an EMBL/GenBank/DDBJ whole genome shotgun (WGS) entry which is preliminary data.</text>
</comment>
<organism evidence="17 18">
    <name type="scientific">Ilex paraguariensis</name>
    <name type="common">yerba mate</name>
    <dbReference type="NCBI Taxonomy" id="185542"/>
    <lineage>
        <taxon>Eukaryota</taxon>
        <taxon>Viridiplantae</taxon>
        <taxon>Streptophyta</taxon>
        <taxon>Embryophyta</taxon>
        <taxon>Tracheophyta</taxon>
        <taxon>Spermatophyta</taxon>
        <taxon>Magnoliopsida</taxon>
        <taxon>eudicotyledons</taxon>
        <taxon>Gunneridae</taxon>
        <taxon>Pentapetalae</taxon>
        <taxon>asterids</taxon>
        <taxon>campanulids</taxon>
        <taxon>Aquifoliales</taxon>
        <taxon>Aquifoliaceae</taxon>
        <taxon>Ilex</taxon>
    </lineage>
</organism>
<dbReference type="AlphaFoldDB" id="A0ABC8SQX6"/>
<dbReference type="PROSITE" id="PS51873">
    <property type="entry name" value="TRIAD"/>
    <property type="match status" value="1"/>
</dbReference>
<evidence type="ECO:0000256" key="4">
    <source>
        <dbReference type="ARBA" id="ARBA00005884"/>
    </source>
</evidence>
<evidence type="ECO:0000256" key="2">
    <source>
        <dbReference type="ARBA" id="ARBA00001947"/>
    </source>
</evidence>
<comment type="cofactor">
    <cofactor evidence="2">
        <name>Zn(2+)</name>
        <dbReference type="ChEBI" id="CHEBI:29105"/>
    </cofactor>
</comment>
<keyword evidence="14" id="KW-0812">Transmembrane</keyword>
<keyword evidence="7" id="KW-0479">Metal-binding</keyword>
<evidence type="ECO:0000256" key="7">
    <source>
        <dbReference type="ARBA" id="ARBA00022723"/>
    </source>
</evidence>
<feature type="transmembrane region" description="Helical" evidence="14">
    <location>
        <begin position="342"/>
        <end position="360"/>
    </location>
</feature>
<dbReference type="SMART" id="SM00647">
    <property type="entry name" value="IBR"/>
    <property type="match status" value="1"/>
</dbReference>
<dbReference type="InterPro" id="IPR044066">
    <property type="entry name" value="TRIAD_supradom"/>
</dbReference>
<evidence type="ECO:0000256" key="14">
    <source>
        <dbReference type="SAM" id="Phobius"/>
    </source>
</evidence>
<dbReference type="InterPro" id="IPR001841">
    <property type="entry name" value="Znf_RING"/>
</dbReference>
<protein>
    <recommendedName>
        <fullName evidence="5">RBR-type E3 ubiquitin transferase</fullName>
        <ecNumber evidence="5">2.3.2.31</ecNumber>
    </recommendedName>
</protein>
<evidence type="ECO:0000256" key="3">
    <source>
        <dbReference type="ARBA" id="ARBA00003976"/>
    </source>
</evidence>
<dbReference type="Gene3D" id="3.30.40.10">
    <property type="entry name" value="Zinc/RING finger domain, C3HC4 (zinc finger)"/>
    <property type="match status" value="1"/>
</dbReference>
<evidence type="ECO:0000256" key="8">
    <source>
        <dbReference type="ARBA" id="ARBA00022737"/>
    </source>
</evidence>
<feature type="domain" description="RING-type" evidence="15">
    <location>
        <begin position="155"/>
        <end position="201"/>
    </location>
</feature>
<evidence type="ECO:0000256" key="12">
    <source>
        <dbReference type="PROSITE-ProRule" id="PRU00175"/>
    </source>
</evidence>
<evidence type="ECO:0000259" key="15">
    <source>
        <dbReference type="PROSITE" id="PS50089"/>
    </source>
</evidence>
<name>A0ABC8SQX6_9AQUA</name>
<evidence type="ECO:0000256" key="6">
    <source>
        <dbReference type="ARBA" id="ARBA00022679"/>
    </source>
</evidence>
<keyword evidence="14" id="KW-0472">Membrane</keyword>
<dbReference type="InterPro" id="IPR031127">
    <property type="entry name" value="E3_UB_ligase_RBR"/>
</dbReference>
<dbReference type="GO" id="GO:0061630">
    <property type="term" value="F:ubiquitin protein ligase activity"/>
    <property type="evidence" value="ECO:0007669"/>
    <property type="project" value="UniProtKB-EC"/>
</dbReference>
<evidence type="ECO:0000256" key="9">
    <source>
        <dbReference type="ARBA" id="ARBA00022771"/>
    </source>
</evidence>
<evidence type="ECO:0000256" key="1">
    <source>
        <dbReference type="ARBA" id="ARBA00001798"/>
    </source>
</evidence>
<keyword evidence="18" id="KW-1185">Reference proteome</keyword>
<feature type="domain" description="RING-type" evidence="16">
    <location>
        <begin position="151"/>
        <end position="369"/>
    </location>
</feature>
<reference evidence="17 18" key="1">
    <citation type="submission" date="2024-02" db="EMBL/GenBank/DDBJ databases">
        <authorList>
            <person name="Vignale AGUSTIN F."/>
            <person name="Sosa J E."/>
            <person name="Modenutti C."/>
        </authorList>
    </citation>
    <scope>NUCLEOTIDE SEQUENCE [LARGE SCALE GENOMIC DNA]</scope>
</reference>
<dbReference type="GO" id="GO:0008270">
    <property type="term" value="F:zinc ion binding"/>
    <property type="evidence" value="ECO:0007669"/>
    <property type="project" value="UniProtKB-KW"/>
</dbReference>
<keyword evidence="9 12" id="KW-0863">Zinc-finger</keyword>